<dbReference type="GO" id="GO:0006412">
    <property type="term" value="P:translation"/>
    <property type="evidence" value="ECO:0007669"/>
    <property type="project" value="UniProtKB-UniRule"/>
</dbReference>
<organism evidence="4 6">
    <name type="scientific">Geotoga petraea</name>
    <dbReference type="NCBI Taxonomy" id="28234"/>
    <lineage>
        <taxon>Bacteria</taxon>
        <taxon>Thermotogati</taxon>
        <taxon>Thermotogota</taxon>
        <taxon>Thermotogae</taxon>
        <taxon>Petrotogales</taxon>
        <taxon>Petrotogaceae</taxon>
        <taxon>Geotoga</taxon>
    </lineage>
</organism>
<dbReference type="Proteomes" id="UP000297288">
    <property type="component" value="Unassembled WGS sequence"/>
</dbReference>
<sequence>MVKIRLNRMGRRHQPFYRIVVVDSRVKRSGKYIESLGYYNPIDDNDPYKLDTEKALEWLLKGAQPTKTAKNILSKAGVMEKFDKTKYEARKARKEENNQ</sequence>
<evidence type="ECO:0000256" key="1">
    <source>
        <dbReference type="ARBA" id="ARBA00022980"/>
    </source>
</evidence>
<dbReference type="SUPFAM" id="SSF54565">
    <property type="entry name" value="Ribosomal protein S16"/>
    <property type="match status" value="1"/>
</dbReference>
<dbReference type="Pfam" id="PF00886">
    <property type="entry name" value="Ribosomal_S16"/>
    <property type="match status" value="1"/>
</dbReference>
<reference evidence="4 6" key="1">
    <citation type="submission" date="2016-10" db="EMBL/GenBank/DDBJ databases">
        <authorList>
            <person name="de Groot N.N."/>
        </authorList>
    </citation>
    <scope>NUCLEOTIDE SEQUENCE [LARGE SCALE GENOMIC DNA]</scope>
    <source>
        <strain evidence="4 6">WG14</strain>
    </source>
</reference>
<dbReference type="PANTHER" id="PTHR12919:SF20">
    <property type="entry name" value="SMALL RIBOSOMAL SUBUNIT PROTEIN BS16M"/>
    <property type="match status" value="1"/>
</dbReference>
<dbReference type="Gene3D" id="3.30.1320.10">
    <property type="match status" value="1"/>
</dbReference>
<evidence type="ECO:0000313" key="4">
    <source>
        <dbReference type="EMBL" id="SDC82902.1"/>
    </source>
</evidence>
<dbReference type="AlphaFoldDB" id="A0A1G6PRN3"/>
<dbReference type="InterPro" id="IPR000307">
    <property type="entry name" value="Ribosomal_bS16"/>
</dbReference>
<dbReference type="HAMAP" id="MF_00385">
    <property type="entry name" value="Ribosomal_bS16"/>
    <property type="match status" value="1"/>
</dbReference>
<comment type="similarity">
    <text evidence="3">Belongs to the bacterial ribosomal protein bS16 family.</text>
</comment>
<evidence type="ECO:0000313" key="7">
    <source>
        <dbReference type="Proteomes" id="UP000297288"/>
    </source>
</evidence>
<evidence type="ECO:0000313" key="5">
    <source>
        <dbReference type="EMBL" id="TGG86888.1"/>
    </source>
</evidence>
<dbReference type="RefSeq" id="WP_091405229.1">
    <property type="nucleotide sequence ID" value="NZ_FMYV01000009.1"/>
</dbReference>
<evidence type="ECO:0000256" key="3">
    <source>
        <dbReference type="HAMAP-Rule" id="MF_00385"/>
    </source>
</evidence>
<keyword evidence="1 3" id="KW-0689">Ribosomal protein</keyword>
<dbReference type="STRING" id="28234.SAMN04488588_1880"/>
<dbReference type="FunFam" id="3.30.1320.10:FF:000010">
    <property type="entry name" value="30S ribosomal protein S16"/>
    <property type="match status" value="1"/>
</dbReference>
<name>A0A1G6PRN3_9BACT</name>
<dbReference type="GO" id="GO:0003735">
    <property type="term" value="F:structural constituent of ribosome"/>
    <property type="evidence" value="ECO:0007669"/>
    <property type="project" value="InterPro"/>
</dbReference>
<dbReference type="EMBL" id="SRME01000007">
    <property type="protein sequence ID" value="TGG86888.1"/>
    <property type="molecule type" value="Genomic_DNA"/>
</dbReference>
<gene>
    <name evidence="3" type="primary">rpsP</name>
    <name evidence="5" type="ORF">E4650_09585</name>
    <name evidence="4" type="ORF">SAMN04488588_1880</name>
</gene>
<evidence type="ECO:0000256" key="2">
    <source>
        <dbReference type="ARBA" id="ARBA00023274"/>
    </source>
</evidence>
<dbReference type="GO" id="GO:0005737">
    <property type="term" value="C:cytoplasm"/>
    <property type="evidence" value="ECO:0007669"/>
    <property type="project" value="UniProtKB-ARBA"/>
</dbReference>
<proteinExistence type="inferred from homology"/>
<dbReference type="GO" id="GO:0015935">
    <property type="term" value="C:small ribosomal subunit"/>
    <property type="evidence" value="ECO:0007669"/>
    <property type="project" value="TreeGrafter"/>
</dbReference>
<dbReference type="Proteomes" id="UP000199322">
    <property type="component" value="Unassembled WGS sequence"/>
</dbReference>
<dbReference type="NCBIfam" id="TIGR00002">
    <property type="entry name" value="S16"/>
    <property type="match status" value="1"/>
</dbReference>
<keyword evidence="2 3" id="KW-0687">Ribonucleoprotein</keyword>
<dbReference type="OrthoDB" id="9807878at2"/>
<dbReference type="EMBL" id="FMYV01000009">
    <property type="protein sequence ID" value="SDC82902.1"/>
    <property type="molecule type" value="Genomic_DNA"/>
</dbReference>
<reference evidence="5 7" key="2">
    <citation type="submission" date="2019-04" db="EMBL/GenBank/DDBJ databases">
        <title>Draft genome sequence data and analysis of a Fermenting Bacterium, Geotoga petraea strain HO-Geo1, isolated from heavy-oil petroleum reservoir in Russia.</title>
        <authorList>
            <person name="Grouzdev D.S."/>
            <person name="Semenova E.M."/>
            <person name="Sokolova D.S."/>
            <person name="Tourova T.P."/>
            <person name="Poltaraus A.B."/>
            <person name="Nazina T.N."/>
        </authorList>
    </citation>
    <scope>NUCLEOTIDE SEQUENCE [LARGE SCALE GENOMIC DNA]</scope>
    <source>
        <strain evidence="5 7">HO-Geo1</strain>
    </source>
</reference>
<dbReference type="PANTHER" id="PTHR12919">
    <property type="entry name" value="30S RIBOSOMAL PROTEIN S16"/>
    <property type="match status" value="1"/>
</dbReference>
<evidence type="ECO:0000313" key="6">
    <source>
        <dbReference type="Proteomes" id="UP000199322"/>
    </source>
</evidence>
<protein>
    <recommendedName>
        <fullName evidence="3">Small ribosomal subunit protein bS16</fullName>
    </recommendedName>
</protein>
<accession>A0A1G6PRN3</accession>
<dbReference type="InterPro" id="IPR023803">
    <property type="entry name" value="Ribosomal_bS16_dom_sf"/>
</dbReference>
<keyword evidence="6" id="KW-1185">Reference proteome</keyword>